<dbReference type="STRING" id="29170.A0A368F0F1"/>
<feature type="compositionally biased region" description="Basic residues" evidence="1">
    <location>
        <begin position="87"/>
        <end position="102"/>
    </location>
</feature>
<evidence type="ECO:0000256" key="1">
    <source>
        <dbReference type="SAM" id="MobiDB-lite"/>
    </source>
</evidence>
<dbReference type="EMBL" id="JOJR01011372">
    <property type="protein sequence ID" value="RCN25554.1"/>
    <property type="molecule type" value="Genomic_DNA"/>
</dbReference>
<dbReference type="Proteomes" id="UP000252519">
    <property type="component" value="Unassembled WGS sequence"/>
</dbReference>
<sequence>MWKLAVPWLAFIASTVIIVVQRTTITNLQRQLTTSVRTKRSTDIQNGVFLPVYAQISRKAMHRMCLQKRYSIAELEDVESTTVLTSPRKKPHTRVRSERKRK</sequence>
<keyword evidence="3" id="KW-1185">Reference proteome</keyword>
<evidence type="ECO:0000313" key="3">
    <source>
        <dbReference type="Proteomes" id="UP000252519"/>
    </source>
</evidence>
<name>A0A368F0F1_ANCCA</name>
<accession>A0A368F0F1</accession>
<feature type="region of interest" description="Disordered" evidence="1">
    <location>
        <begin position="83"/>
        <end position="102"/>
    </location>
</feature>
<reference evidence="2 3" key="1">
    <citation type="submission" date="2014-10" db="EMBL/GenBank/DDBJ databases">
        <title>Draft genome of the hookworm Ancylostoma caninum.</title>
        <authorList>
            <person name="Mitreva M."/>
        </authorList>
    </citation>
    <scope>NUCLEOTIDE SEQUENCE [LARGE SCALE GENOMIC DNA]</scope>
    <source>
        <strain evidence="2 3">Baltimore</strain>
    </source>
</reference>
<dbReference type="AlphaFoldDB" id="A0A368F0F1"/>
<organism evidence="2 3">
    <name type="scientific">Ancylostoma caninum</name>
    <name type="common">Dog hookworm</name>
    <dbReference type="NCBI Taxonomy" id="29170"/>
    <lineage>
        <taxon>Eukaryota</taxon>
        <taxon>Metazoa</taxon>
        <taxon>Ecdysozoa</taxon>
        <taxon>Nematoda</taxon>
        <taxon>Chromadorea</taxon>
        <taxon>Rhabditida</taxon>
        <taxon>Rhabditina</taxon>
        <taxon>Rhabditomorpha</taxon>
        <taxon>Strongyloidea</taxon>
        <taxon>Ancylostomatidae</taxon>
        <taxon>Ancylostomatinae</taxon>
        <taxon>Ancylostoma</taxon>
    </lineage>
</organism>
<gene>
    <name evidence="2" type="ORF">ANCCAN_28733</name>
</gene>
<protein>
    <submittedName>
        <fullName evidence="2">Uncharacterized protein</fullName>
    </submittedName>
</protein>
<comment type="caution">
    <text evidence="2">The sequence shown here is derived from an EMBL/GenBank/DDBJ whole genome shotgun (WGS) entry which is preliminary data.</text>
</comment>
<evidence type="ECO:0000313" key="2">
    <source>
        <dbReference type="EMBL" id="RCN25554.1"/>
    </source>
</evidence>
<proteinExistence type="predicted"/>